<name>A0A261ESA6_9BIFI</name>
<accession>A0A261ESA6</accession>
<comment type="caution">
    <text evidence="3">The sequence shown here is derived from an EMBL/GenBank/DDBJ whole genome shotgun (WGS) entry which is preliminary data.</text>
</comment>
<dbReference type="InterPro" id="IPR008984">
    <property type="entry name" value="SMAD_FHA_dom_sf"/>
</dbReference>
<dbReference type="SMART" id="SM00240">
    <property type="entry name" value="FHA"/>
    <property type="match status" value="1"/>
</dbReference>
<dbReference type="SUPFAM" id="SSF49879">
    <property type="entry name" value="SMAD/FHA domain"/>
    <property type="match status" value="1"/>
</dbReference>
<dbReference type="PROSITE" id="PS50006">
    <property type="entry name" value="FHA_DOMAIN"/>
    <property type="match status" value="1"/>
</dbReference>
<protein>
    <recommendedName>
        <fullName evidence="2">FHA domain-containing protein</fullName>
    </recommendedName>
</protein>
<keyword evidence="4" id="KW-1185">Reference proteome</keyword>
<dbReference type="RefSeq" id="WP_158216370.1">
    <property type="nucleotide sequence ID" value="NZ_JBKZBO010000019.1"/>
</dbReference>
<dbReference type="InterPro" id="IPR000253">
    <property type="entry name" value="FHA_dom"/>
</dbReference>
<dbReference type="Pfam" id="PF00498">
    <property type="entry name" value="FHA"/>
    <property type="match status" value="1"/>
</dbReference>
<dbReference type="Gene3D" id="2.60.200.20">
    <property type="match status" value="1"/>
</dbReference>
<dbReference type="Proteomes" id="UP000216725">
    <property type="component" value="Unassembled WGS sequence"/>
</dbReference>
<dbReference type="EMBL" id="MWWR01000018">
    <property type="protein sequence ID" value="OZG49731.1"/>
    <property type="molecule type" value="Genomic_DNA"/>
</dbReference>
<gene>
    <name evidence="3" type="ORF">PSRA_1536</name>
</gene>
<sequence length="123" mass="13554">MTQVTPRMPFVNAAQPKLVLRFSNGRVASFAGRNVVGRVKPEKGADYTGHIVLRDDSHEISRQHFEFGTTSKNRAWVMDLGSSNGTWLIHRGMSIELKPNVKVVVIPGDSIRLGAFHADVSIA</sequence>
<evidence type="ECO:0000259" key="2">
    <source>
        <dbReference type="PROSITE" id="PS50006"/>
    </source>
</evidence>
<reference evidence="3 4" key="1">
    <citation type="journal article" date="2017" name="BMC Genomics">
        <title>Comparative genomic and phylogenomic analyses of the Bifidobacteriaceae family.</title>
        <authorList>
            <person name="Lugli G.A."/>
            <person name="Milani C."/>
            <person name="Turroni F."/>
            <person name="Duranti S."/>
            <person name="Mancabelli L."/>
            <person name="Mangifesta M."/>
            <person name="Ferrario C."/>
            <person name="Modesto M."/>
            <person name="Mattarelli P."/>
            <person name="Jiri K."/>
            <person name="van Sinderen D."/>
            <person name="Ventura M."/>
        </authorList>
    </citation>
    <scope>NUCLEOTIDE SEQUENCE [LARGE SCALE GENOMIC DNA]</scope>
    <source>
        <strain evidence="3 4">DSM 24742</strain>
    </source>
</reference>
<feature type="domain" description="FHA" evidence="2">
    <location>
        <begin position="34"/>
        <end position="93"/>
    </location>
</feature>
<evidence type="ECO:0000313" key="4">
    <source>
        <dbReference type="Proteomes" id="UP000216725"/>
    </source>
</evidence>
<evidence type="ECO:0000256" key="1">
    <source>
        <dbReference type="ARBA" id="ARBA00022553"/>
    </source>
</evidence>
<organism evidence="3 4">
    <name type="scientific">Pseudoscardovia radai</name>
    <dbReference type="NCBI Taxonomy" id="987066"/>
    <lineage>
        <taxon>Bacteria</taxon>
        <taxon>Bacillati</taxon>
        <taxon>Actinomycetota</taxon>
        <taxon>Actinomycetes</taxon>
        <taxon>Bifidobacteriales</taxon>
        <taxon>Bifidobacteriaceae</taxon>
        <taxon>Pseudoscardovia</taxon>
    </lineage>
</organism>
<proteinExistence type="predicted"/>
<dbReference type="AlphaFoldDB" id="A0A261ESA6"/>
<dbReference type="OrthoDB" id="3254248at2"/>
<keyword evidence="1" id="KW-0597">Phosphoprotein</keyword>
<evidence type="ECO:0000313" key="3">
    <source>
        <dbReference type="EMBL" id="OZG49731.1"/>
    </source>
</evidence>